<dbReference type="InterPro" id="IPR021953">
    <property type="entry name" value="DUF3570"/>
</dbReference>
<evidence type="ECO:0000313" key="3">
    <source>
        <dbReference type="Proteomes" id="UP000739538"/>
    </source>
</evidence>
<keyword evidence="1" id="KW-0732">Signal</keyword>
<gene>
    <name evidence="2" type="ORF">KDA27_05995</name>
</gene>
<feature type="chain" id="PRO_5037834382" evidence="1">
    <location>
        <begin position="29"/>
        <end position="386"/>
    </location>
</feature>
<dbReference type="AlphaFoldDB" id="A0A956NAB7"/>
<comment type="caution">
    <text evidence="2">The sequence shown here is derived from an EMBL/GenBank/DDBJ whole genome shotgun (WGS) entry which is preliminary data.</text>
</comment>
<accession>A0A956NAB7</accession>
<dbReference type="PROSITE" id="PS51257">
    <property type="entry name" value="PROKAR_LIPOPROTEIN"/>
    <property type="match status" value="1"/>
</dbReference>
<name>A0A956NAB7_UNCEI</name>
<sequence length="386" mass="43579">MQLTRTTSTGLATLGALLLAACPSSSRADLLGMESEDQNAQYLFRFFADADRVHVVSHYGFYDVALENDVDVSVHVNHEAVTIPAVEAPPGSDDAIDAVTTASRPIQGADAFEDFTKVRNEVQAAAAYRGLDLGYYVSTESDYFAQQAAVEYSLKMDRENLVLTGGMSYGWDRIEPLQDADTSTPDDHRNTTHGHFVVTRVLTPTTLLRVGAEMNKVEGLQHNPYRNVYAGGGPEPELHPDERLRRDLFVRVNQYVSNGSSVKLAYRYYADDWGIDSHEMGAKLHQHVGEWVDVRYRYRYYRQTAADFYRAEYETADGIDGYRTGDYRMRDMTSHLFGSRLDLDLGVFAPQSRWLSSFEIGFGYERYFNDANFSANVFESGLHFEF</sequence>
<protein>
    <submittedName>
        <fullName evidence="2">DUF3570 domain-containing protein</fullName>
    </submittedName>
</protein>
<feature type="signal peptide" evidence="1">
    <location>
        <begin position="1"/>
        <end position="28"/>
    </location>
</feature>
<dbReference type="Pfam" id="PF12094">
    <property type="entry name" value="DUF3570"/>
    <property type="match status" value="1"/>
</dbReference>
<proteinExistence type="predicted"/>
<reference evidence="2" key="1">
    <citation type="submission" date="2020-04" db="EMBL/GenBank/DDBJ databases">
        <authorList>
            <person name="Zhang T."/>
        </authorList>
    </citation>
    <scope>NUCLEOTIDE SEQUENCE</scope>
    <source>
        <strain evidence="2">HKST-UBA02</strain>
    </source>
</reference>
<evidence type="ECO:0000313" key="2">
    <source>
        <dbReference type="EMBL" id="MCA9755336.1"/>
    </source>
</evidence>
<dbReference type="Proteomes" id="UP000739538">
    <property type="component" value="Unassembled WGS sequence"/>
</dbReference>
<dbReference type="EMBL" id="JAGQHS010000020">
    <property type="protein sequence ID" value="MCA9755336.1"/>
    <property type="molecule type" value="Genomic_DNA"/>
</dbReference>
<organism evidence="2 3">
    <name type="scientific">Eiseniibacteriota bacterium</name>
    <dbReference type="NCBI Taxonomy" id="2212470"/>
    <lineage>
        <taxon>Bacteria</taxon>
        <taxon>Candidatus Eiseniibacteriota</taxon>
    </lineage>
</organism>
<evidence type="ECO:0000256" key="1">
    <source>
        <dbReference type="SAM" id="SignalP"/>
    </source>
</evidence>
<reference evidence="2" key="2">
    <citation type="journal article" date="2021" name="Microbiome">
        <title>Successional dynamics and alternative stable states in a saline activated sludge microbial community over 9 years.</title>
        <authorList>
            <person name="Wang Y."/>
            <person name="Ye J."/>
            <person name="Ju F."/>
            <person name="Liu L."/>
            <person name="Boyd J.A."/>
            <person name="Deng Y."/>
            <person name="Parks D.H."/>
            <person name="Jiang X."/>
            <person name="Yin X."/>
            <person name="Woodcroft B.J."/>
            <person name="Tyson G.W."/>
            <person name="Hugenholtz P."/>
            <person name="Polz M.F."/>
            <person name="Zhang T."/>
        </authorList>
    </citation>
    <scope>NUCLEOTIDE SEQUENCE</scope>
    <source>
        <strain evidence="2">HKST-UBA02</strain>
    </source>
</reference>